<name>A0A6H0ZIX9_9HYPH</name>
<dbReference type="RefSeq" id="WP_112635234.1">
    <property type="nucleotide sequence ID" value="NZ_CP050898.1"/>
</dbReference>
<dbReference type="Proteomes" id="UP000500870">
    <property type="component" value="Chromosome 1"/>
</dbReference>
<proteinExistence type="predicted"/>
<evidence type="ECO:0000313" key="2">
    <source>
        <dbReference type="Proteomes" id="UP000500870"/>
    </source>
</evidence>
<dbReference type="AlphaFoldDB" id="A0A6H0ZIX9"/>
<organism evidence="1 2">
    <name type="scientific">Agrobacterium pusense</name>
    <dbReference type="NCBI Taxonomy" id="648995"/>
    <lineage>
        <taxon>Bacteria</taxon>
        <taxon>Pseudomonadati</taxon>
        <taxon>Pseudomonadota</taxon>
        <taxon>Alphaproteobacteria</taxon>
        <taxon>Hyphomicrobiales</taxon>
        <taxon>Rhizobiaceae</taxon>
        <taxon>Rhizobium/Agrobacterium group</taxon>
        <taxon>Agrobacterium</taxon>
    </lineage>
</organism>
<sequence length="222" mass="24787">MRNISAENLAALEARQLVARDFLWFVARDRATGAPVTDGMWSDVGNVSAAIVHPDTGLPVTRDWYGSGTLVQIDDIPLVANLSVQNVNIRLSQVSEHVQTLVRQYDCRQARVEIYRGLFDPDSRQMVAPAECRFVGFVDTITINTPSENEEGSVTMVCASHTQEMTRSNPSTRSHATQVLRQAGDAFYTDADTSSEWEFFWGSEKGKVATQPKKRRKFLGIF</sequence>
<protein>
    <recommendedName>
        <fullName evidence="3">DUF2163 domain-containing protein</fullName>
    </recommendedName>
</protein>
<evidence type="ECO:0008006" key="3">
    <source>
        <dbReference type="Google" id="ProtNLM"/>
    </source>
</evidence>
<gene>
    <name evidence="1" type="ORF">FOB41_06245</name>
</gene>
<accession>A0A6H0ZIX9</accession>
<dbReference type="EMBL" id="CP050898">
    <property type="protein sequence ID" value="QIX20758.1"/>
    <property type="molecule type" value="Genomic_DNA"/>
</dbReference>
<evidence type="ECO:0000313" key="1">
    <source>
        <dbReference type="EMBL" id="QIX20758.1"/>
    </source>
</evidence>
<reference evidence="1 2" key="1">
    <citation type="submission" date="2020-04" db="EMBL/GenBank/DDBJ databases">
        <title>FDA dAtabase for Regulatory Grade micrObial Sequences (FDA-ARGOS): Supporting development and validation of Infectious Disease Dx tests.</title>
        <authorList>
            <person name="Sciortino C."/>
            <person name="Tallon L."/>
            <person name="Sadzewicz L."/>
            <person name="Vavikolanu K."/>
            <person name="Mehta A."/>
            <person name="Aluvathingal J."/>
            <person name="Nadendla S."/>
            <person name="Nandy P."/>
            <person name="Geyer C."/>
            <person name="Yan Y."/>
            <person name="Sichtig H."/>
        </authorList>
    </citation>
    <scope>NUCLEOTIDE SEQUENCE [LARGE SCALE GENOMIC DNA]</scope>
    <source>
        <strain evidence="1 2">FDAARGOS_633</strain>
    </source>
</reference>